<gene>
    <name evidence="1" type="ORF">SMRZ_LOCUS20323</name>
</gene>
<proteinExistence type="predicted"/>
<evidence type="ECO:0000313" key="2">
    <source>
        <dbReference type="Proteomes" id="UP000277204"/>
    </source>
</evidence>
<dbReference type="Proteomes" id="UP000277204">
    <property type="component" value="Unassembled WGS sequence"/>
</dbReference>
<dbReference type="EMBL" id="UZAI01018263">
    <property type="protein sequence ID" value="VDP35191.1"/>
    <property type="molecule type" value="Genomic_DNA"/>
</dbReference>
<accession>A0A183MW98</accession>
<protein>
    <submittedName>
        <fullName evidence="1">Uncharacterized protein</fullName>
    </submittedName>
</protein>
<name>A0A183MW98_9TREM</name>
<keyword evidence="2" id="KW-1185">Reference proteome</keyword>
<reference evidence="1 2" key="1">
    <citation type="submission" date="2018-11" db="EMBL/GenBank/DDBJ databases">
        <authorList>
            <consortium name="Pathogen Informatics"/>
        </authorList>
    </citation>
    <scope>NUCLEOTIDE SEQUENCE [LARGE SCALE GENOMIC DNA]</scope>
    <source>
        <strain evidence="1 2">Zambia</strain>
    </source>
</reference>
<evidence type="ECO:0000313" key="1">
    <source>
        <dbReference type="EMBL" id="VDP35191.1"/>
    </source>
</evidence>
<dbReference type="AlphaFoldDB" id="A0A183MW98"/>
<sequence length="83" mass="9481">MRQLYDTMEKLAGKDSKTERPVKDKEGRPITETQKRRNIWVEYVEELLNRLPPSNPANIEAAPTEIPTYVIPSKTEAISKVIG</sequence>
<organism evidence="1 2">
    <name type="scientific">Schistosoma margrebowiei</name>
    <dbReference type="NCBI Taxonomy" id="48269"/>
    <lineage>
        <taxon>Eukaryota</taxon>
        <taxon>Metazoa</taxon>
        <taxon>Spiralia</taxon>
        <taxon>Lophotrochozoa</taxon>
        <taxon>Platyhelminthes</taxon>
        <taxon>Trematoda</taxon>
        <taxon>Digenea</taxon>
        <taxon>Strigeidida</taxon>
        <taxon>Schistosomatoidea</taxon>
        <taxon>Schistosomatidae</taxon>
        <taxon>Schistosoma</taxon>
    </lineage>
</organism>